<evidence type="ECO:0000256" key="1">
    <source>
        <dbReference type="ARBA" id="ARBA00008007"/>
    </source>
</evidence>
<dbReference type="InterPro" id="IPR051910">
    <property type="entry name" value="ComF/GntX_DNA_util-trans"/>
</dbReference>
<dbReference type="SUPFAM" id="SSF53271">
    <property type="entry name" value="PRTase-like"/>
    <property type="match status" value="1"/>
</dbReference>
<dbReference type="PANTHER" id="PTHR47505:SF1">
    <property type="entry name" value="DNA UTILIZATION PROTEIN YHGH"/>
    <property type="match status" value="1"/>
</dbReference>
<dbReference type="Proteomes" id="UP000619293">
    <property type="component" value="Unassembled WGS sequence"/>
</dbReference>
<dbReference type="EMBL" id="BONG01000048">
    <property type="protein sequence ID" value="GIF92616.1"/>
    <property type="molecule type" value="Genomic_DNA"/>
</dbReference>
<protein>
    <recommendedName>
        <fullName evidence="4">Amidophosphoribosyltransferase</fullName>
    </recommendedName>
</protein>
<comment type="similarity">
    <text evidence="1">Belongs to the ComF/GntX family.</text>
</comment>
<keyword evidence="3" id="KW-1185">Reference proteome</keyword>
<dbReference type="InterPro" id="IPR029057">
    <property type="entry name" value="PRTase-like"/>
</dbReference>
<evidence type="ECO:0000313" key="2">
    <source>
        <dbReference type="EMBL" id="GIF92616.1"/>
    </source>
</evidence>
<dbReference type="PANTHER" id="PTHR47505">
    <property type="entry name" value="DNA UTILIZATION PROTEIN YHGH"/>
    <property type="match status" value="1"/>
</dbReference>
<comment type="caution">
    <text evidence="2">The sequence shown here is derived from an EMBL/GenBank/DDBJ whole genome shotgun (WGS) entry which is preliminary data.</text>
</comment>
<reference evidence="2 3" key="1">
    <citation type="submission" date="2021-01" db="EMBL/GenBank/DDBJ databases">
        <title>Whole genome shotgun sequence of Catellatospora chokoriensis NBRC 107358.</title>
        <authorList>
            <person name="Komaki H."/>
            <person name="Tamura T."/>
        </authorList>
    </citation>
    <scope>NUCLEOTIDE SEQUENCE [LARGE SCALE GENOMIC DNA]</scope>
    <source>
        <strain evidence="2 3">NBRC 107358</strain>
    </source>
</reference>
<sequence>MAVGALWQALADLVLPASCAGCGGSGPTLRHEVCADCARAVESLRAAPTRPDPAPPGLPACVALGAYDGPLRELILAYKERGRHRLAGPLGALLAEAVAATADPRRPLLLLYVPDTAAAARARHGDHMRGLARAAAHRLREAGRQAAVAAPLRALPKADSAHLSSAQRAASAAGAFALRHGAVERARRAAPGSVTVLLDDIVTTGATLAAASVLLGSAGMRVDACVALAATRRYLSQRAIWP</sequence>
<organism evidence="2 3">
    <name type="scientific">Catellatospora chokoriensis</name>
    <dbReference type="NCBI Taxonomy" id="310353"/>
    <lineage>
        <taxon>Bacteria</taxon>
        <taxon>Bacillati</taxon>
        <taxon>Actinomycetota</taxon>
        <taxon>Actinomycetes</taxon>
        <taxon>Micromonosporales</taxon>
        <taxon>Micromonosporaceae</taxon>
        <taxon>Catellatospora</taxon>
    </lineage>
</organism>
<dbReference type="CDD" id="cd06223">
    <property type="entry name" value="PRTases_typeI"/>
    <property type="match status" value="1"/>
</dbReference>
<accession>A0A8J3JWZ1</accession>
<dbReference type="InterPro" id="IPR000836">
    <property type="entry name" value="PRTase_dom"/>
</dbReference>
<dbReference type="RefSeq" id="WP_191843889.1">
    <property type="nucleotide sequence ID" value="NZ_BAAALB010000026.1"/>
</dbReference>
<evidence type="ECO:0008006" key="4">
    <source>
        <dbReference type="Google" id="ProtNLM"/>
    </source>
</evidence>
<dbReference type="Gene3D" id="3.40.50.2020">
    <property type="match status" value="1"/>
</dbReference>
<evidence type="ECO:0000313" key="3">
    <source>
        <dbReference type="Proteomes" id="UP000619293"/>
    </source>
</evidence>
<proteinExistence type="inferred from homology"/>
<dbReference type="AlphaFoldDB" id="A0A8J3JWZ1"/>
<gene>
    <name evidence="2" type="ORF">Cch02nite_60600</name>
</gene>
<name>A0A8J3JWZ1_9ACTN</name>